<keyword evidence="3" id="KW-1185">Reference proteome</keyword>
<dbReference type="EMBL" id="BMAT01014125">
    <property type="protein sequence ID" value="GFS26502.1"/>
    <property type="molecule type" value="Genomic_DNA"/>
</dbReference>
<feature type="region of interest" description="Disordered" evidence="1">
    <location>
        <begin position="64"/>
        <end position="139"/>
    </location>
</feature>
<evidence type="ECO:0000313" key="2">
    <source>
        <dbReference type="EMBL" id="GFS26502.1"/>
    </source>
</evidence>
<feature type="compositionally biased region" description="Pro residues" evidence="1">
    <location>
        <begin position="81"/>
        <end position="95"/>
    </location>
</feature>
<comment type="caution">
    <text evidence="2">The sequence shown here is derived from an EMBL/GenBank/DDBJ whole genome shotgun (WGS) entry which is preliminary data.</text>
</comment>
<accession>A0AAV4JZZ3</accession>
<dbReference type="Proteomes" id="UP000762676">
    <property type="component" value="Unassembled WGS sequence"/>
</dbReference>
<gene>
    <name evidence="2" type="ORF">ElyMa_007056100</name>
</gene>
<dbReference type="AlphaFoldDB" id="A0AAV4JZZ3"/>
<evidence type="ECO:0000313" key="3">
    <source>
        <dbReference type="Proteomes" id="UP000762676"/>
    </source>
</evidence>
<name>A0AAV4JZZ3_9GAST</name>
<sequence>MTSKTMKKMTDIIYVDVEYNTCDCTEDTAISAITKLVLMILKKILLYFSQQHIITLSSINHLSWKGGQAPPRTNPASHDAPPSPALPLPSPPSSPPAVATNGQVVATALQEEDAEGGAAVFPAQEQAEEVPPGGSESQNERKRDLFVCFFYF</sequence>
<reference evidence="2 3" key="1">
    <citation type="journal article" date="2021" name="Elife">
        <title>Chloroplast acquisition without the gene transfer in kleptoplastic sea slugs, Plakobranchus ocellatus.</title>
        <authorList>
            <person name="Maeda T."/>
            <person name="Takahashi S."/>
            <person name="Yoshida T."/>
            <person name="Shimamura S."/>
            <person name="Takaki Y."/>
            <person name="Nagai Y."/>
            <person name="Toyoda A."/>
            <person name="Suzuki Y."/>
            <person name="Arimoto A."/>
            <person name="Ishii H."/>
            <person name="Satoh N."/>
            <person name="Nishiyama T."/>
            <person name="Hasebe M."/>
            <person name="Maruyama T."/>
            <person name="Minagawa J."/>
            <person name="Obokata J."/>
            <person name="Shigenobu S."/>
        </authorList>
    </citation>
    <scope>NUCLEOTIDE SEQUENCE [LARGE SCALE GENOMIC DNA]</scope>
</reference>
<protein>
    <recommendedName>
        <fullName evidence="4">Exonuclease domain-containing protein</fullName>
    </recommendedName>
</protein>
<organism evidence="2 3">
    <name type="scientific">Elysia marginata</name>
    <dbReference type="NCBI Taxonomy" id="1093978"/>
    <lineage>
        <taxon>Eukaryota</taxon>
        <taxon>Metazoa</taxon>
        <taxon>Spiralia</taxon>
        <taxon>Lophotrochozoa</taxon>
        <taxon>Mollusca</taxon>
        <taxon>Gastropoda</taxon>
        <taxon>Heterobranchia</taxon>
        <taxon>Euthyneura</taxon>
        <taxon>Panpulmonata</taxon>
        <taxon>Sacoglossa</taxon>
        <taxon>Placobranchoidea</taxon>
        <taxon>Plakobranchidae</taxon>
        <taxon>Elysia</taxon>
    </lineage>
</organism>
<evidence type="ECO:0000256" key="1">
    <source>
        <dbReference type="SAM" id="MobiDB-lite"/>
    </source>
</evidence>
<proteinExistence type="predicted"/>
<evidence type="ECO:0008006" key="4">
    <source>
        <dbReference type="Google" id="ProtNLM"/>
    </source>
</evidence>